<feature type="domain" description="PLD phosphodiesterase" evidence="6">
    <location>
        <begin position="352"/>
        <end position="374"/>
    </location>
</feature>
<gene>
    <name evidence="7" type="ORF">ACERLL_11005</name>
</gene>
<evidence type="ECO:0000256" key="3">
    <source>
        <dbReference type="ARBA" id="ARBA00022801"/>
    </source>
</evidence>
<dbReference type="Pfam" id="PF13091">
    <property type="entry name" value="PLDc_2"/>
    <property type="match status" value="1"/>
</dbReference>
<evidence type="ECO:0000256" key="1">
    <source>
        <dbReference type="ARBA" id="ARBA00000798"/>
    </source>
</evidence>
<name>A0ABV4TXR3_9GAMM</name>
<keyword evidence="2" id="KW-0677">Repeat</keyword>
<dbReference type="EMBL" id="JBGUAW010000007">
    <property type="protein sequence ID" value="MFA9461355.1"/>
    <property type="molecule type" value="Genomic_DNA"/>
</dbReference>
<comment type="catalytic activity">
    <reaction evidence="1">
        <text>a 1,2-diacyl-sn-glycero-3-phosphocholine + H2O = a 1,2-diacyl-sn-glycero-3-phosphate + choline + H(+)</text>
        <dbReference type="Rhea" id="RHEA:14445"/>
        <dbReference type="ChEBI" id="CHEBI:15354"/>
        <dbReference type="ChEBI" id="CHEBI:15377"/>
        <dbReference type="ChEBI" id="CHEBI:15378"/>
        <dbReference type="ChEBI" id="CHEBI:57643"/>
        <dbReference type="ChEBI" id="CHEBI:58608"/>
        <dbReference type="EC" id="3.1.4.4"/>
    </reaction>
</comment>
<comment type="caution">
    <text evidence="7">The sequence shown here is derived from an EMBL/GenBank/DDBJ whole genome shotgun (WGS) entry which is preliminary data.</text>
</comment>
<feature type="domain" description="PLD phosphodiesterase" evidence="6">
    <location>
        <begin position="131"/>
        <end position="158"/>
    </location>
</feature>
<dbReference type="InterPro" id="IPR025202">
    <property type="entry name" value="PLD-like_dom"/>
</dbReference>
<accession>A0ABV4TXR3</accession>
<keyword evidence="5" id="KW-0472">Membrane</keyword>
<dbReference type="Proteomes" id="UP001575181">
    <property type="component" value="Unassembled WGS sequence"/>
</dbReference>
<dbReference type="CDD" id="cd09140">
    <property type="entry name" value="PLDc_vPLD1_2_like_bac_1"/>
    <property type="match status" value="1"/>
</dbReference>
<evidence type="ECO:0000313" key="8">
    <source>
        <dbReference type="Proteomes" id="UP001575181"/>
    </source>
</evidence>
<evidence type="ECO:0000259" key="6">
    <source>
        <dbReference type="PROSITE" id="PS50035"/>
    </source>
</evidence>
<dbReference type="PROSITE" id="PS50035">
    <property type="entry name" value="PLD"/>
    <property type="match status" value="2"/>
</dbReference>
<feature type="transmembrane region" description="Helical" evidence="5">
    <location>
        <begin position="492"/>
        <end position="513"/>
    </location>
</feature>
<dbReference type="CDD" id="cd09143">
    <property type="entry name" value="PLDc_vPLD1_2_like_bac_2"/>
    <property type="match status" value="1"/>
</dbReference>
<organism evidence="7 8">
    <name type="scientific">Thiohalorhabdus methylotrophus</name>
    <dbReference type="NCBI Taxonomy" id="3242694"/>
    <lineage>
        <taxon>Bacteria</taxon>
        <taxon>Pseudomonadati</taxon>
        <taxon>Pseudomonadota</taxon>
        <taxon>Gammaproteobacteria</taxon>
        <taxon>Thiohalorhabdales</taxon>
        <taxon>Thiohalorhabdaceae</taxon>
        <taxon>Thiohalorhabdus</taxon>
    </lineage>
</organism>
<dbReference type="Gene3D" id="3.30.870.10">
    <property type="entry name" value="Endonuclease Chain A"/>
    <property type="match status" value="2"/>
</dbReference>
<keyword evidence="8" id="KW-1185">Reference proteome</keyword>
<dbReference type="RefSeq" id="WP_373656145.1">
    <property type="nucleotide sequence ID" value="NZ_JBGUAW010000007.1"/>
</dbReference>
<evidence type="ECO:0000313" key="7">
    <source>
        <dbReference type="EMBL" id="MFA9461355.1"/>
    </source>
</evidence>
<keyword evidence="5" id="KW-1133">Transmembrane helix</keyword>
<evidence type="ECO:0000256" key="4">
    <source>
        <dbReference type="ARBA" id="ARBA00023098"/>
    </source>
</evidence>
<evidence type="ECO:0000256" key="2">
    <source>
        <dbReference type="ARBA" id="ARBA00022737"/>
    </source>
</evidence>
<keyword evidence="3" id="KW-0378">Hydrolase</keyword>
<dbReference type="SUPFAM" id="SSF56024">
    <property type="entry name" value="Phospholipase D/nuclease"/>
    <property type="match status" value="2"/>
</dbReference>
<protein>
    <submittedName>
        <fullName evidence="7">Phospholipase D-like domain-containing protein</fullName>
    </submittedName>
</protein>
<dbReference type="PANTHER" id="PTHR18896:SF76">
    <property type="entry name" value="PHOSPHOLIPASE"/>
    <property type="match status" value="1"/>
</dbReference>
<feature type="transmembrane region" description="Helical" evidence="5">
    <location>
        <begin position="533"/>
        <end position="557"/>
    </location>
</feature>
<proteinExistence type="predicted"/>
<dbReference type="SMART" id="SM00155">
    <property type="entry name" value="PLDc"/>
    <property type="match status" value="2"/>
</dbReference>
<dbReference type="Pfam" id="PF00614">
    <property type="entry name" value="PLDc"/>
    <property type="match status" value="1"/>
</dbReference>
<dbReference type="InterPro" id="IPR001736">
    <property type="entry name" value="PLipase_D/transphosphatidylase"/>
</dbReference>
<keyword evidence="5" id="KW-0812">Transmembrane</keyword>
<dbReference type="PANTHER" id="PTHR18896">
    <property type="entry name" value="PHOSPHOLIPASE D"/>
    <property type="match status" value="1"/>
</dbReference>
<dbReference type="InterPro" id="IPR015679">
    <property type="entry name" value="PLipase_D_fam"/>
</dbReference>
<sequence length="581" mass="64314">MSANEPRILREGRNCWRICRADRLAFLIDGHRYYPAVVDSLSRAEGAAWVLAWDIDGRLRLDRGPVPDGLPATLSPFLSALCARKPGLHLYVLLWDYAMIYALEREPIPSVNLGWRSHRRLHFRMDGSHPVGACHHQKVVVVDDAVGYVGGFDLSKWRWDTSGHRPGDPIRVDPEGNPYPPFHDVQMVVDGEAAAALGDLCRQRWSRAGGRREPTEAVAGDPWPAGVEPELRDVRVGIARTHPAYEGKPEAREIEALHLDAIAAARRFIYIENQYLTSHAVGQALSGRLAEVDGPEVAIVLPLRKDGWLERQTMDVLRTRLLRQLRAADQHHRLRVYYPHIPGLGREWVSVHSKVLVADDRLVRLGSANMSNRSMGLDTECDLAVEAGPGEEAVRAVIAGLRNRLLAEHLDVTEEQVAEALAAESPVAAIESLRTESGRSLRPLDGTVNASSERLVPDSAVIDPERPAGPDEFVEIYVPPEDRKTGRRQASLFVAFLLGLVGLAVIWQMTPLAEWVEADKVAAWLDGVRYSPVALPAVILVYVVASLLTLPLAVMIVGTAITFAPGWDSGTPWWRPWSPRS</sequence>
<evidence type="ECO:0000256" key="5">
    <source>
        <dbReference type="SAM" id="Phobius"/>
    </source>
</evidence>
<reference evidence="7 8" key="1">
    <citation type="submission" date="2024-08" db="EMBL/GenBank/DDBJ databases">
        <title>Whole-genome sequencing of halo(alkali)philic microorganisms from hypersaline lakes.</title>
        <authorList>
            <person name="Sorokin D.Y."/>
            <person name="Merkel A.Y."/>
            <person name="Messina E."/>
            <person name="Yakimov M."/>
        </authorList>
    </citation>
    <scope>NUCLEOTIDE SEQUENCE [LARGE SCALE GENOMIC DNA]</scope>
    <source>
        <strain evidence="7 8">Cl-TMA</strain>
    </source>
</reference>
<keyword evidence="4" id="KW-0443">Lipid metabolism</keyword>